<keyword evidence="2" id="KW-0812">Transmembrane</keyword>
<feature type="compositionally biased region" description="Gly residues" evidence="1">
    <location>
        <begin position="251"/>
        <end position="265"/>
    </location>
</feature>
<feature type="region of interest" description="Disordered" evidence="1">
    <location>
        <begin position="1"/>
        <end position="45"/>
    </location>
</feature>
<evidence type="ECO:0000256" key="1">
    <source>
        <dbReference type="SAM" id="MobiDB-lite"/>
    </source>
</evidence>
<feature type="transmembrane region" description="Helical" evidence="2">
    <location>
        <begin position="75"/>
        <end position="99"/>
    </location>
</feature>
<feature type="transmembrane region" description="Helical" evidence="2">
    <location>
        <begin position="120"/>
        <end position="139"/>
    </location>
</feature>
<evidence type="ECO:0000313" key="4">
    <source>
        <dbReference type="EMBL" id="MFD0803904.1"/>
    </source>
</evidence>
<dbReference type="Pfam" id="PF04024">
    <property type="entry name" value="PspC"/>
    <property type="match status" value="1"/>
</dbReference>
<keyword evidence="2" id="KW-1133">Transmembrane helix</keyword>
<feature type="domain" description="Phage shock protein PspC N-terminal" evidence="3">
    <location>
        <begin position="49"/>
        <end position="103"/>
    </location>
</feature>
<keyword evidence="5" id="KW-1185">Reference proteome</keyword>
<sequence>MNESGRGADGAGREPGEQGSAAGDGTAPGAAAGFPPPSAAASGESGIPELVRDNERGLVTGVCAGLGSYTGIDPVVWRVGFAITGLAGFTGVLLYVGAWMAMRDSGRGPAMFEQLLNRRIADRAVPALLGLGLAAAVALSLIGGVGWGTLVLATPLILGVLVAHNRGVDLRRAYRELPGLLKSDEPPPSTPEPEPKPAYYNPAQPWAQAQAGPVDLAVVAAPERTGSADTAAESAKDAAETDGSPDADGAQDGGAQDGGSAGGVG</sequence>
<evidence type="ECO:0000259" key="3">
    <source>
        <dbReference type="Pfam" id="PF04024"/>
    </source>
</evidence>
<name>A0ABW3BLM2_9ACTN</name>
<proteinExistence type="predicted"/>
<feature type="compositionally biased region" description="Low complexity" evidence="1">
    <location>
        <begin position="241"/>
        <end position="250"/>
    </location>
</feature>
<feature type="compositionally biased region" description="Low complexity" evidence="1">
    <location>
        <begin position="197"/>
        <end position="211"/>
    </location>
</feature>
<protein>
    <submittedName>
        <fullName evidence="4">PspC domain-containing protein</fullName>
    </submittedName>
</protein>
<organism evidence="4 5">
    <name type="scientific">Streptomonospora algeriensis</name>
    <dbReference type="NCBI Taxonomy" id="995084"/>
    <lineage>
        <taxon>Bacteria</taxon>
        <taxon>Bacillati</taxon>
        <taxon>Actinomycetota</taxon>
        <taxon>Actinomycetes</taxon>
        <taxon>Streptosporangiales</taxon>
        <taxon>Nocardiopsidaceae</taxon>
        <taxon>Streptomonospora</taxon>
    </lineage>
</organism>
<keyword evidence="2" id="KW-0472">Membrane</keyword>
<evidence type="ECO:0000313" key="5">
    <source>
        <dbReference type="Proteomes" id="UP001596956"/>
    </source>
</evidence>
<accession>A0ABW3BLM2</accession>
<feature type="region of interest" description="Disordered" evidence="1">
    <location>
        <begin position="179"/>
        <end position="265"/>
    </location>
</feature>
<gene>
    <name evidence="4" type="ORF">ACFQZU_21640</name>
</gene>
<comment type="caution">
    <text evidence="4">The sequence shown here is derived from an EMBL/GenBank/DDBJ whole genome shotgun (WGS) entry which is preliminary data.</text>
</comment>
<dbReference type="Proteomes" id="UP001596956">
    <property type="component" value="Unassembled WGS sequence"/>
</dbReference>
<evidence type="ECO:0000256" key="2">
    <source>
        <dbReference type="SAM" id="Phobius"/>
    </source>
</evidence>
<dbReference type="InterPro" id="IPR007168">
    <property type="entry name" value="Phageshock_PspC_N"/>
</dbReference>
<dbReference type="EMBL" id="JBHTHR010001202">
    <property type="protein sequence ID" value="MFD0803904.1"/>
    <property type="molecule type" value="Genomic_DNA"/>
</dbReference>
<reference evidence="5" key="1">
    <citation type="journal article" date="2019" name="Int. J. Syst. Evol. Microbiol.">
        <title>The Global Catalogue of Microorganisms (GCM) 10K type strain sequencing project: providing services to taxonomists for standard genome sequencing and annotation.</title>
        <authorList>
            <consortium name="The Broad Institute Genomics Platform"/>
            <consortium name="The Broad Institute Genome Sequencing Center for Infectious Disease"/>
            <person name="Wu L."/>
            <person name="Ma J."/>
        </authorList>
    </citation>
    <scope>NUCLEOTIDE SEQUENCE [LARGE SCALE GENOMIC DNA]</scope>
    <source>
        <strain evidence="5">CCUG 63369</strain>
    </source>
</reference>
<feature type="compositionally biased region" description="Low complexity" evidence="1">
    <location>
        <begin position="19"/>
        <end position="45"/>
    </location>
</feature>